<keyword evidence="9" id="KW-1185">Reference proteome</keyword>
<dbReference type="PANTHER" id="PTHR13683">
    <property type="entry name" value="ASPARTYL PROTEASES"/>
    <property type="match status" value="1"/>
</dbReference>
<evidence type="ECO:0000256" key="2">
    <source>
        <dbReference type="ARBA" id="ARBA00022670"/>
    </source>
</evidence>
<dbReference type="GO" id="GO:0004190">
    <property type="term" value="F:aspartic-type endopeptidase activity"/>
    <property type="evidence" value="ECO:0007669"/>
    <property type="project" value="InterPro"/>
</dbReference>
<name>A0A1R2C9P2_9CILI</name>
<dbReference type="Pfam" id="PF00026">
    <property type="entry name" value="Asp"/>
    <property type="match status" value="1"/>
</dbReference>
<dbReference type="GO" id="GO:0006508">
    <property type="term" value="P:proteolysis"/>
    <property type="evidence" value="ECO:0007669"/>
    <property type="project" value="UniProtKB-KW"/>
</dbReference>
<feature type="active site" evidence="5">
    <location>
        <position position="51"/>
    </location>
</feature>
<keyword evidence="6" id="KW-0472">Membrane</keyword>
<dbReference type="InterPro" id="IPR001461">
    <property type="entry name" value="Aspartic_peptidase_A1"/>
</dbReference>
<keyword evidence="6" id="KW-1133">Transmembrane helix</keyword>
<feature type="transmembrane region" description="Helical" evidence="6">
    <location>
        <begin position="418"/>
        <end position="438"/>
    </location>
</feature>
<evidence type="ECO:0000256" key="3">
    <source>
        <dbReference type="ARBA" id="ARBA00022729"/>
    </source>
</evidence>
<sequence>MALYLFLLLHLSHSELIYEHAAVFGNTEDLGYYYVDIWVGTPPMKQTVIIDTGSRLTAFPCIGCTDCGHHMDKYFDFKNSSTSRIIKCNEDVKCSKCTNETCEYSQSYAEGSSISGILVEDYILFGDDFPHAHRVLGVFGCHRRETHLFRTQKADGIIGLGYSNNIPTIVDLLYKDHDIDTNLFSICFGAKDGFMTIGGYNMSIHEEEIRWTKVYDHNFYAVKGKGLTIGGEDTGVKESDFTKFYATGTIIDSGTTFTYMSTNVYLALFGGIEKYCKLPGKCLGEHIKVNGEAHTCYAYNSKNFTSIQNFFDTFPVVSILMDEVYVDWLPERYLFAWPESKSHFCIGVYSNGGAGNVLGGNFMRGMDVVFDRAEDRVGFAKSQCDSSFIPNNKTKPVYNETNSKKEKVEGTYKNEKTIILAGLLSVAAVGGLIVMICLRYKKRRDGILQFVQSSEV</sequence>
<keyword evidence="4" id="KW-0378">Hydrolase</keyword>
<dbReference type="Gene3D" id="2.40.70.10">
    <property type="entry name" value="Acid Proteases"/>
    <property type="match status" value="2"/>
</dbReference>
<keyword evidence="3" id="KW-0732">Signal</keyword>
<dbReference type="InterPro" id="IPR021109">
    <property type="entry name" value="Peptidase_aspartic_dom_sf"/>
</dbReference>
<evidence type="ECO:0000313" key="9">
    <source>
        <dbReference type="Proteomes" id="UP000187209"/>
    </source>
</evidence>
<accession>A0A1R2C9P2</accession>
<keyword evidence="2" id="KW-0645">Protease</keyword>
<gene>
    <name evidence="8" type="ORF">SteCoe_12910</name>
</gene>
<evidence type="ECO:0000256" key="1">
    <source>
        <dbReference type="ARBA" id="ARBA00007447"/>
    </source>
</evidence>
<dbReference type="SUPFAM" id="SSF50630">
    <property type="entry name" value="Acid proteases"/>
    <property type="match status" value="1"/>
</dbReference>
<dbReference type="Proteomes" id="UP000187209">
    <property type="component" value="Unassembled WGS sequence"/>
</dbReference>
<organism evidence="8 9">
    <name type="scientific">Stentor coeruleus</name>
    <dbReference type="NCBI Taxonomy" id="5963"/>
    <lineage>
        <taxon>Eukaryota</taxon>
        <taxon>Sar</taxon>
        <taxon>Alveolata</taxon>
        <taxon>Ciliophora</taxon>
        <taxon>Postciliodesmatophora</taxon>
        <taxon>Heterotrichea</taxon>
        <taxon>Heterotrichida</taxon>
        <taxon>Stentoridae</taxon>
        <taxon>Stentor</taxon>
    </lineage>
</organism>
<evidence type="ECO:0000259" key="7">
    <source>
        <dbReference type="PROSITE" id="PS51767"/>
    </source>
</evidence>
<dbReference type="InterPro" id="IPR033121">
    <property type="entry name" value="PEPTIDASE_A1"/>
</dbReference>
<dbReference type="PRINTS" id="PR00792">
    <property type="entry name" value="PEPSIN"/>
</dbReference>
<protein>
    <recommendedName>
        <fullName evidence="7">Peptidase A1 domain-containing protein</fullName>
    </recommendedName>
</protein>
<comment type="caution">
    <text evidence="8">The sequence shown here is derived from an EMBL/GenBank/DDBJ whole genome shotgun (WGS) entry which is preliminary data.</text>
</comment>
<comment type="similarity">
    <text evidence="1">Belongs to the peptidase A1 family.</text>
</comment>
<keyword evidence="6" id="KW-0812">Transmembrane</keyword>
<dbReference type="AlphaFoldDB" id="A0A1R2C9P2"/>
<dbReference type="EMBL" id="MPUH01000228">
    <property type="protein sequence ID" value="OMJ85716.1"/>
    <property type="molecule type" value="Genomic_DNA"/>
</dbReference>
<evidence type="ECO:0000313" key="8">
    <source>
        <dbReference type="EMBL" id="OMJ85716.1"/>
    </source>
</evidence>
<evidence type="ECO:0000256" key="5">
    <source>
        <dbReference type="PIRSR" id="PIRSR601461-1"/>
    </source>
</evidence>
<feature type="active site" evidence="5">
    <location>
        <position position="252"/>
    </location>
</feature>
<evidence type="ECO:0000256" key="4">
    <source>
        <dbReference type="ARBA" id="ARBA00022801"/>
    </source>
</evidence>
<reference evidence="8 9" key="1">
    <citation type="submission" date="2016-11" db="EMBL/GenBank/DDBJ databases">
        <title>The macronuclear genome of Stentor coeruleus: a giant cell with tiny introns.</title>
        <authorList>
            <person name="Slabodnick M."/>
            <person name="Ruby J.G."/>
            <person name="Reiff S.B."/>
            <person name="Swart E.C."/>
            <person name="Gosai S."/>
            <person name="Prabakaran S."/>
            <person name="Witkowska E."/>
            <person name="Larue G.E."/>
            <person name="Fisher S."/>
            <person name="Freeman R.M."/>
            <person name="Gunawardena J."/>
            <person name="Chu W."/>
            <person name="Stover N.A."/>
            <person name="Gregory B.D."/>
            <person name="Nowacki M."/>
            <person name="Derisi J."/>
            <person name="Roy S.W."/>
            <person name="Marshall W.F."/>
            <person name="Sood P."/>
        </authorList>
    </citation>
    <scope>NUCLEOTIDE SEQUENCE [LARGE SCALE GENOMIC DNA]</scope>
    <source>
        <strain evidence="8">WM001</strain>
    </source>
</reference>
<dbReference type="PANTHER" id="PTHR13683:SF375">
    <property type="entry name" value="PEPTIDASE A1 DOMAIN-CONTAINING PROTEIN"/>
    <property type="match status" value="1"/>
</dbReference>
<dbReference type="OrthoDB" id="2747330at2759"/>
<proteinExistence type="inferred from homology"/>
<dbReference type="PROSITE" id="PS51767">
    <property type="entry name" value="PEPTIDASE_A1"/>
    <property type="match status" value="1"/>
</dbReference>
<evidence type="ECO:0000256" key="6">
    <source>
        <dbReference type="SAM" id="Phobius"/>
    </source>
</evidence>
<feature type="domain" description="Peptidase A1" evidence="7">
    <location>
        <begin position="33"/>
        <end position="380"/>
    </location>
</feature>